<accession>A0A6I6FB11</accession>
<evidence type="ECO:0000256" key="6">
    <source>
        <dbReference type="SAM" id="MobiDB-lite"/>
    </source>
</evidence>
<feature type="compositionally biased region" description="Basic residues" evidence="6">
    <location>
        <begin position="14"/>
        <end position="44"/>
    </location>
</feature>
<dbReference type="GO" id="GO:0003677">
    <property type="term" value="F:DNA binding"/>
    <property type="evidence" value="ECO:0007669"/>
    <property type="project" value="UniProtKB-KW"/>
</dbReference>
<evidence type="ECO:0008006" key="10">
    <source>
        <dbReference type="Google" id="ProtNLM"/>
    </source>
</evidence>
<protein>
    <recommendedName>
        <fullName evidence="10">Neocarzinostatin family protein</fullName>
    </recommendedName>
</protein>
<proteinExistence type="inferred from homology"/>
<dbReference type="InterPro" id="IPR027273">
    <property type="entry name" value="Neocarzinostatin-like"/>
</dbReference>
<keyword evidence="5" id="KW-1015">Disulfide bond</keyword>
<feature type="compositionally biased region" description="Basic residues" evidence="6">
    <location>
        <begin position="502"/>
        <end position="511"/>
    </location>
</feature>
<evidence type="ECO:0000313" key="8">
    <source>
        <dbReference type="EMBL" id="QGV80271.1"/>
    </source>
</evidence>
<reference evidence="8 9" key="1">
    <citation type="submission" date="2018-12" db="EMBL/GenBank/DDBJ databases">
        <title>Complete genome sequence of Streptomyces ficellus NRRL8067, the producer of ficellomycin, feldamycin and nojirimycin.</title>
        <authorList>
            <person name="Zhang H."/>
            <person name="Yue R."/>
            <person name="Liu Y."/>
            <person name="Li M."/>
            <person name="Mu H."/>
            <person name="Zhang J."/>
        </authorList>
    </citation>
    <scope>NUCLEOTIDE SEQUENCE [LARGE SCALE GENOMIC DNA]</scope>
    <source>
        <strain evidence="8 9">NRRL 8067</strain>
    </source>
</reference>
<dbReference type="AlphaFoldDB" id="A0A6I6FB11"/>
<evidence type="ECO:0000256" key="5">
    <source>
        <dbReference type="ARBA" id="ARBA00023157"/>
    </source>
</evidence>
<evidence type="ECO:0000256" key="7">
    <source>
        <dbReference type="SAM" id="Phobius"/>
    </source>
</evidence>
<feature type="compositionally biased region" description="Gly residues" evidence="6">
    <location>
        <begin position="163"/>
        <end position="174"/>
    </location>
</feature>
<evidence type="ECO:0000256" key="2">
    <source>
        <dbReference type="ARBA" id="ARBA00022529"/>
    </source>
</evidence>
<evidence type="ECO:0000256" key="4">
    <source>
        <dbReference type="ARBA" id="ARBA00023125"/>
    </source>
</evidence>
<feature type="compositionally biased region" description="Basic residues" evidence="6">
    <location>
        <begin position="55"/>
        <end position="73"/>
    </location>
</feature>
<evidence type="ECO:0000256" key="3">
    <source>
        <dbReference type="ARBA" id="ARBA00023022"/>
    </source>
</evidence>
<keyword evidence="9" id="KW-1185">Reference proteome</keyword>
<gene>
    <name evidence="8" type="ORF">EIZ62_20055</name>
</gene>
<feature type="compositionally biased region" description="Basic residues" evidence="6">
    <location>
        <begin position="484"/>
        <end position="493"/>
    </location>
</feature>
<feature type="compositionally biased region" description="Basic residues" evidence="6">
    <location>
        <begin position="137"/>
        <end position="149"/>
    </location>
</feature>
<feature type="region of interest" description="Disordered" evidence="6">
    <location>
        <begin position="473"/>
        <end position="544"/>
    </location>
</feature>
<organism evidence="8 9">
    <name type="scientific">Streptomyces ficellus</name>
    <dbReference type="NCBI Taxonomy" id="1977088"/>
    <lineage>
        <taxon>Bacteria</taxon>
        <taxon>Bacillati</taxon>
        <taxon>Actinomycetota</taxon>
        <taxon>Actinomycetes</taxon>
        <taxon>Kitasatosporales</taxon>
        <taxon>Streptomycetaceae</taxon>
        <taxon>Streptomyces</taxon>
    </lineage>
</organism>
<dbReference type="GO" id="GO:0042742">
    <property type="term" value="P:defense response to bacterium"/>
    <property type="evidence" value="ECO:0007669"/>
    <property type="project" value="UniProtKB-KW"/>
</dbReference>
<comment type="similarity">
    <text evidence="1">Belongs to the neocarzinostatin family.</text>
</comment>
<dbReference type="SUPFAM" id="SSF49319">
    <property type="entry name" value="Actinoxanthin-like"/>
    <property type="match status" value="1"/>
</dbReference>
<keyword evidence="7" id="KW-0472">Membrane</keyword>
<dbReference type="OrthoDB" id="4350202at2"/>
<dbReference type="Gene3D" id="2.60.40.230">
    <property type="entry name" value="Neocarzinostatin-like"/>
    <property type="match status" value="1"/>
</dbReference>
<feature type="compositionally biased region" description="Polar residues" evidence="6">
    <location>
        <begin position="531"/>
        <end position="544"/>
    </location>
</feature>
<feature type="region of interest" description="Disordered" evidence="6">
    <location>
        <begin position="1"/>
        <end position="179"/>
    </location>
</feature>
<keyword evidence="3" id="KW-0044">Antibiotic</keyword>
<feature type="compositionally biased region" description="Low complexity" evidence="6">
    <location>
        <begin position="97"/>
        <end position="116"/>
    </location>
</feature>
<keyword evidence="2" id="KW-0929">Antimicrobial</keyword>
<evidence type="ECO:0000313" key="9">
    <source>
        <dbReference type="Proteomes" id="UP000422572"/>
    </source>
</evidence>
<sequence length="544" mass="56611">MGHLRRKPGDRAAPHPRRRAVLRHGPARRPARRPHGHPARRGRRDRAGTAAGRRPATRGAHRRGRPRHGRQHPLRAGQPRQHRPRPAPRGPGRGPLRRGAAPRRTPAAAGTAARAAGRTHRTVARPRTPGPGPGHRPAGRHGRGGRARGGRGDADVRHTVGAGRAGRGGGGGRGDVVDPAAPGEGVGDVRARAGAYRWAVVAALLACVFAGLAAPGGHASDGRPGVTLSRPEAAGGTVITVTGTGWRPKALLTLLVCGQNMAGGTNACANADGRAVTTDAAGRFARSLPVTAPPKPCPCVVHVATVTGDPATADAALRITGHPVAPLPEATGGGRLAVLAATRLEGSSGVLVWFGAPARRRLVLTVGNLGTAPIKDPVFQVGTAHGVFAPQWEERQWRGTVQPGRRALVELPVQLTAGAHGDYQVSVKYGGKVLAEQPWRVGRPWGVTLFWALLAVVVPAALYRAGMAVVDRVRPGRAPGPGTSRRRHGHVRSQGRPSPPGRSHRAGRRRAGPSAGPPAQPVSLPWFTPDSAPSENRPTTKGHS</sequence>
<keyword evidence="7" id="KW-1133">Transmembrane helix</keyword>
<name>A0A6I6FB11_9ACTN</name>
<keyword evidence="4" id="KW-0238">DNA-binding</keyword>
<dbReference type="KEGG" id="sfic:EIZ62_20055"/>
<feature type="transmembrane region" description="Helical" evidence="7">
    <location>
        <begin position="445"/>
        <end position="465"/>
    </location>
</feature>
<dbReference type="EMBL" id="CP034279">
    <property type="protein sequence ID" value="QGV80271.1"/>
    <property type="molecule type" value="Genomic_DNA"/>
</dbReference>
<evidence type="ECO:0000256" key="1">
    <source>
        <dbReference type="ARBA" id="ARBA00010648"/>
    </source>
</evidence>
<dbReference type="Pfam" id="PF00960">
    <property type="entry name" value="Neocarzinostat"/>
    <property type="match status" value="1"/>
</dbReference>
<dbReference type="InterPro" id="IPR002186">
    <property type="entry name" value="Neocarzinostatin_fam"/>
</dbReference>
<keyword evidence="7" id="KW-0812">Transmembrane</keyword>
<dbReference type="Proteomes" id="UP000422572">
    <property type="component" value="Chromosome"/>
</dbReference>